<dbReference type="KEGG" id="cheb:HH215_26930"/>
<proteinExistence type="predicted"/>
<evidence type="ECO:0000313" key="1">
    <source>
        <dbReference type="EMBL" id="QJD86437.1"/>
    </source>
</evidence>
<dbReference type="RefSeq" id="WP_169282686.1">
    <property type="nucleotide sequence ID" value="NZ_CP051680.1"/>
</dbReference>
<dbReference type="EMBL" id="CP051680">
    <property type="protein sequence ID" value="QJD86437.1"/>
    <property type="molecule type" value="Genomic_DNA"/>
</dbReference>
<protein>
    <submittedName>
        <fullName evidence="1">Nucleotidyltransferase domain-containing protein</fullName>
    </submittedName>
</protein>
<reference evidence="1 2" key="1">
    <citation type="submission" date="2020-04" db="EMBL/GenBank/DDBJ databases">
        <title>Genome sequencing of novel species.</title>
        <authorList>
            <person name="Heo J."/>
            <person name="Kim S.-J."/>
            <person name="Kim J.-S."/>
            <person name="Hong S.-B."/>
            <person name="Kwon S.-W."/>
        </authorList>
    </citation>
    <scope>NUCLEOTIDE SEQUENCE [LARGE SCALE GENOMIC DNA]</scope>
    <source>
        <strain evidence="1 2">MFER-1</strain>
    </source>
</reference>
<dbReference type="GO" id="GO:0016740">
    <property type="term" value="F:transferase activity"/>
    <property type="evidence" value="ECO:0007669"/>
    <property type="project" value="UniProtKB-KW"/>
</dbReference>
<dbReference type="AlphaFoldDB" id="A0A7Z2ZPX8"/>
<dbReference type="Pfam" id="PF10127">
    <property type="entry name" value="RlaP"/>
    <property type="match status" value="1"/>
</dbReference>
<keyword evidence="1" id="KW-0808">Transferase</keyword>
<evidence type="ECO:0000313" key="2">
    <source>
        <dbReference type="Proteomes" id="UP000502248"/>
    </source>
</evidence>
<organism evidence="1 2">
    <name type="scientific">Cohnella herbarum</name>
    <dbReference type="NCBI Taxonomy" id="2728023"/>
    <lineage>
        <taxon>Bacteria</taxon>
        <taxon>Bacillati</taxon>
        <taxon>Bacillota</taxon>
        <taxon>Bacilli</taxon>
        <taxon>Bacillales</taxon>
        <taxon>Paenibacillaceae</taxon>
        <taxon>Cohnella</taxon>
    </lineage>
</organism>
<dbReference type="PANTHER" id="PTHR34817">
    <property type="entry name" value="NUCLEOTIDYLTRANSFERASE"/>
    <property type="match status" value="1"/>
</dbReference>
<dbReference type="InterPro" id="IPR018775">
    <property type="entry name" value="RlaP"/>
</dbReference>
<dbReference type="PANTHER" id="PTHR34817:SF2">
    <property type="entry name" value="NUCLEOTIDYLTRANSFERASE"/>
    <property type="match status" value="1"/>
</dbReference>
<accession>A0A7Z2ZPX8</accession>
<name>A0A7Z2ZPX8_9BACL</name>
<dbReference type="Proteomes" id="UP000502248">
    <property type="component" value="Chromosome"/>
</dbReference>
<keyword evidence="2" id="KW-1185">Reference proteome</keyword>
<gene>
    <name evidence="1" type="ORF">HH215_26930</name>
</gene>
<sequence length="264" mass="31152">MSDSILKSILNELNKIEQTEDVRILYACESGSRAWGFPSQDSDYDVRFIYVRKPEWYLSIFDRRDVIERPISDLLDVNGWDLRKALNLFRKSNPPLLEWLQSPIEYMEQYGVIDRIRGVSSRTFSPKSCMYHYLHMARGNYRTYLQGERVRLKKYFYVLRPVLACEWIERYDTMPPISFDELLDRMIPDGSELKLVVLDLFRRKRAGEELDDEPRIDTINDYLEERLAHFEAAAASLEGAEGRLDSHLDSLFRSALHEAWSVKH</sequence>